<dbReference type="STRING" id="327939.BIW53_11520"/>
<evidence type="ECO:0000256" key="4">
    <source>
        <dbReference type="ARBA" id="ARBA00022989"/>
    </source>
</evidence>
<evidence type="ECO:0000313" key="11">
    <source>
        <dbReference type="Proteomes" id="UP000180253"/>
    </source>
</evidence>
<dbReference type="PANTHER" id="PTHR30572:SF4">
    <property type="entry name" value="ABC TRANSPORTER PERMEASE YTRF"/>
    <property type="match status" value="1"/>
</dbReference>
<feature type="domain" description="MacB-like periplasmic core" evidence="9">
    <location>
        <begin position="18"/>
        <end position="242"/>
    </location>
</feature>
<feature type="transmembrane region" description="Helical" evidence="7">
    <location>
        <begin position="321"/>
        <end position="350"/>
    </location>
</feature>
<evidence type="ECO:0000256" key="3">
    <source>
        <dbReference type="ARBA" id="ARBA00022692"/>
    </source>
</evidence>
<dbReference type="Pfam" id="PF12704">
    <property type="entry name" value="MacB_PCD"/>
    <property type="match status" value="1"/>
</dbReference>
<protein>
    <submittedName>
        <fullName evidence="10">Uncharacterized protein</fullName>
    </submittedName>
</protein>
<dbReference type="Proteomes" id="UP000180253">
    <property type="component" value="Unassembled WGS sequence"/>
</dbReference>
<keyword evidence="4 7" id="KW-1133">Transmembrane helix</keyword>
<dbReference type="AlphaFoldDB" id="A0A1S1N2B6"/>
<dbReference type="RefSeq" id="WP_070992069.1">
    <property type="nucleotide sequence ID" value="NZ_CBCSHD010000005.1"/>
</dbReference>
<dbReference type="InterPro" id="IPR003838">
    <property type="entry name" value="ABC3_permease_C"/>
</dbReference>
<dbReference type="GO" id="GO:0022857">
    <property type="term" value="F:transmembrane transporter activity"/>
    <property type="evidence" value="ECO:0007669"/>
    <property type="project" value="TreeGrafter"/>
</dbReference>
<comment type="subcellular location">
    <subcellularLocation>
        <location evidence="1">Cell membrane</location>
        <topology evidence="1">Multi-pass membrane protein</topology>
    </subcellularLocation>
</comment>
<comment type="caution">
    <text evidence="10">The sequence shown here is derived from an EMBL/GenBank/DDBJ whole genome shotgun (WGS) entry which is preliminary data.</text>
</comment>
<organism evidence="10 11">
    <name type="scientific">Pseudoalteromonas byunsanensis</name>
    <dbReference type="NCBI Taxonomy" id="327939"/>
    <lineage>
        <taxon>Bacteria</taxon>
        <taxon>Pseudomonadati</taxon>
        <taxon>Pseudomonadota</taxon>
        <taxon>Gammaproteobacteria</taxon>
        <taxon>Alteromonadales</taxon>
        <taxon>Pseudoalteromonadaceae</taxon>
        <taxon>Pseudoalteromonas</taxon>
    </lineage>
</organism>
<evidence type="ECO:0000256" key="1">
    <source>
        <dbReference type="ARBA" id="ARBA00004651"/>
    </source>
</evidence>
<evidence type="ECO:0000259" key="9">
    <source>
        <dbReference type="Pfam" id="PF12704"/>
    </source>
</evidence>
<gene>
    <name evidence="10" type="ORF">BIW53_11520</name>
</gene>
<reference evidence="10 11" key="1">
    <citation type="submission" date="2016-10" db="EMBL/GenBank/DDBJ databases">
        <title>Pseudoalteromonas amylolytica sp. nov., isolated from the surface seawater.</title>
        <authorList>
            <person name="Wu Y.-H."/>
            <person name="Cheng H."/>
            <person name="Jin X.-B."/>
            <person name="Wang C.-S."/>
            <person name="Xu X.-W."/>
        </authorList>
    </citation>
    <scope>NUCLEOTIDE SEQUENCE [LARGE SCALE GENOMIC DNA]</scope>
    <source>
        <strain evidence="10 11">JCM 12483</strain>
    </source>
</reference>
<dbReference type="GO" id="GO:0005886">
    <property type="term" value="C:plasma membrane"/>
    <property type="evidence" value="ECO:0007669"/>
    <property type="project" value="UniProtKB-SubCell"/>
</dbReference>
<name>A0A1S1N2B6_9GAMM</name>
<feature type="domain" description="ABC3 transporter permease C-terminal" evidence="8">
    <location>
        <begin position="280"/>
        <end position="374"/>
    </location>
</feature>
<feature type="transmembrane region" description="Helical" evidence="7">
    <location>
        <begin position="271"/>
        <end position="300"/>
    </location>
</feature>
<evidence type="ECO:0000313" key="10">
    <source>
        <dbReference type="EMBL" id="OHU95336.1"/>
    </source>
</evidence>
<evidence type="ECO:0000256" key="7">
    <source>
        <dbReference type="SAM" id="Phobius"/>
    </source>
</evidence>
<comment type="similarity">
    <text evidence="6">Belongs to the ABC-4 integral membrane protein family.</text>
</comment>
<feature type="transmembrane region" description="Helical" evidence="7">
    <location>
        <begin position="362"/>
        <end position="384"/>
    </location>
</feature>
<dbReference type="Pfam" id="PF02687">
    <property type="entry name" value="FtsX"/>
    <property type="match status" value="1"/>
</dbReference>
<dbReference type="EMBL" id="MNAN01000031">
    <property type="protein sequence ID" value="OHU95336.1"/>
    <property type="molecule type" value="Genomic_DNA"/>
</dbReference>
<keyword evidence="5 7" id="KW-0472">Membrane</keyword>
<evidence type="ECO:0000256" key="6">
    <source>
        <dbReference type="ARBA" id="ARBA00038076"/>
    </source>
</evidence>
<evidence type="ECO:0000256" key="5">
    <source>
        <dbReference type="ARBA" id="ARBA00023136"/>
    </source>
</evidence>
<evidence type="ECO:0000256" key="2">
    <source>
        <dbReference type="ARBA" id="ARBA00022475"/>
    </source>
</evidence>
<dbReference type="OrthoDB" id="5933722at2"/>
<dbReference type="InterPro" id="IPR050250">
    <property type="entry name" value="Macrolide_Exporter_MacB"/>
</dbReference>
<proteinExistence type="inferred from homology"/>
<keyword evidence="11" id="KW-1185">Reference proteome</keyword>
<dbReference type="PANTHER" id="PTHR30572">
    <property type="entry name" value="MEMBRANE COMPONENT OF TRANSPORTER-RELATED"/>
    <property type="match status" value="1"/>
</dbReference>
<dbReference type="InterPro" id="IPR025857">
    <property type="entry name" value="MacB_PCD"/>
</dbReference>
<keyword evidence="3 7" id="KW-0812">Transmembrane</keyword>
<accession>A0A1S1N2B6</accession>
<keyword evidence="2" id="KW-1003">Cell membrane</keyword>
<evidence type="ECO:0000259" key="8">
    <source>
        <dbReference type="Pfam" id="PF02687"/>
    </source>
</evidence>
<sequence>MNIKTILKFISYRKLPFAMMGVIIALAVMVLVNAVAVLLKTHQDIEQTPYLGANTIALWVKYLEEGVDYSAQAQADREALLSLPEIDTVSFASPTPYGGGGPEMTLKRGDAQDELTVSVFYADEHFLPALDIELVAGRNFTASEVVPATAEEAQEATLAIINQTLATEIFGDTSPLGKTIQTSSQSYTVIGVLKPLVGANFKSQRGKFTLVLPQLKLGKWTSMLVHTSHAQNIQQLQKKLADVIYAQEVKRLLTRNEPLLAQRSLGLQKEMALGAILKAVIMAFVLVVFAAVWGVVKFNFVARKKSMGIARALGLSANQQILAVTLEFSAVCLIGVLTGTLLSAFFANWLNEAFAIAKVSNSIVLAIGTGMLLLVNLVVVFHLAQTQKSTLAEIIYRG</sequence>